<feature type="compositionally biased region" description="Basic and acidic residues" evidence="1">
    <location>
        <begin position="9"/>
        <end position="19"/>
    </location>
</feature>
<evidence type="ECO:0000313" key="2">
    <source>
        <dbReference type="EMBL" id="ELY73878.1"/>
    </source>
</evidence>
<dbReference type="AlphaFoldDB" id="L9YLT6"/>
<comment type="caution">
    <text evidence="2">The sequence shown here is derived from an EMBL/GenBank/DDBJ whole genome shotgun (WGS) entry which is preliminary data.</text>
</comment>
<dbReference type="Proteomes" id="UP000011613">
    <property type="component" value="Unassembled WGS sequence"/>
</dbReference>
<protein>
    <submittedName>
        <fullName evidence="2">Uncharacterized protein</fullName>
    </submittedName>
</protein>
<reference evidence="2 3" key="1">
    <citation type="journal article" date="2014" name="PLoS Genet.">
        <title>Phylogenetically driven sequencing of extremely halophilic archaea reveals strategies for static and dynamic osmo-response.</title>
        <authorList>
            <person name="Becker E.A."/>
            <person name="Seitzer P.M."/>
            <person name="Tritt A."/>
            <person name="Larsen D."/>
            <person name="Krusor M."/>
            <person name="Yao A.I."/>
            <person name="Wu D."/>
            <person name="Madern D."/>
            <person name="Eisen J.A."/>
            <person name="Darling A.E."/>
            <person name="Facciotti M.T."/>
        </authorList>
    </citation>
    <scope>NUCLEOTIDE SEQUENCE [LARGE SCALE GENOMIC DNA]</scope>
    <source>
        <strain evidence="2 3">SP2</strain>
    </source>
</reference>
<accession>L9YLT6</accession>
<evidence type="ECO:0000256" key="1">
    <source>
        <dbReference type="SAM" id="MobiDB-lite"/>
    </source>
</evidence>
<organism evidence="2 3">
    <name type="scientific">Natronobacterium gregoryi (strain ATCC 43098 / DSM 3393 / CCM 3738 / CIP 104747 / IAM 13177 / JCM 8860 / NBRC 102187 / NCIMB 2189 / SP2)</name>
    <dbReference type="NCBI Taxonomy" id="797304"/>
    <lineage>
        <taxon>Archaea</taxon>
        <taxon>Methanobacteriati</taxon>
        <taxon>Methanobacteriota</taxon>
        <taxon>Stenosarchaea group</taxon>
        <taxon>Halobacteria</taxon>
        <taxon>Halobacteriales</taxon>
        <taxon>Natrialbaceae</taxon>
        <taxon>Natronobacterium</taxon>
    </lineage>
</organism>
<proteinExistence type="predicted"/>
<gene>
    <name evidence="2" type="ORF">C490_00920</name>
</gene>
<evidence type="ECO:0000313" key="3">
    <source>
        <dbReference type="Proteomes" id="UP000011613"/>
    </source>
</evidence>
<name>L9YLT6_NATGS</name>
<sequence length="117" mass="12668">MRASSQAPKVDEQREKRPSPDAASFTRAGVVVPTMTQLTIPADVDGQAAAKLVRDHVEVGETVEVRKTERTGSDDVELAGEVTGIESGYLEIDGHPPTEGSPRYDEIHTIVKVETKK</sequence>
<dbReference type="EMBL" id="AOIC01000008">
    <property type="protein sequence ID" value="ELY73878.1"/>
    <property type="molecule type" value="Genomic_DNA"/>
</dbReference>
<dbReference type="RefSeq" id="WP_005575671.1">
    <property type="nucleotide sequence ID" value="NC_019792.1"/>
</dbReference>
<dbReference type="GeneID" id="14208002"/>
<feature type="region of interest" description="Disordered" evidence="1">
    <location>
        <begin position="1"/>
        <end position="28"/>
    </location>
</feature>